<dbReference type="GO" id="GO:0006351">
    <property type="term" value="P:DNA-templated transcription"/>
    <property type="evidence" value="ECO:0007669"/>
    <property type="project" value="InterPro"/>
</dbReference>
<proteinExistence type="predicted"/>
<dbReference type="InterPro" id="IPR001138">
    <property type="entry name" value="Zn2Cys6_DnaBD"/>
</dbReference>
<accession>A0AAV9N756</accession>
<evidence type="ECO:0000259" key="7">
    <source>
        <dbReference type="PROSITE" id="PS50048"/>
    </source>
</evidence>
<name>A0AAV9N756_9EURO</name>
<keyword evidence="3" id="KW-0805">Transcription regulation</keyword>
<dbReference type="Pfam" id="PF04082">
    <property type="entry name" value="Fungal_trans"/>
    <property type="match status" value="1"/>
</dbReference>
<keyword evidence="1" id="KW-0479">Metal-binding</keyword>
<evidence type="ECO:0000256" key="1">
    <source>
        <dbReference type="ARBA" id="ARBA00022723"/>
    </source>
</evidence>
<dbReference type="AlphaFoldDB" id="A0AAV9N756"/>
<dbReference type="RefSeq" id="XP_064705048.1">
    <property type="nucleotide sequence ID" value="XM_064847327.1"/>
</dbReference>
<keyword evidence="6" id="KW-0539">Nucleus</keyword>
<dbReference type="PANTHER" id="PTHR47660">
    <property type="entry name" value="TRANSCRIPTION FACTOR WITH C2H2 AND ZN(2)-CYS(6) DNA BINDING DOMAIN (EUROFUNG)-RELATED-RELATED"/>
    <property type="match status" value="1"/>
</dbReference>
<dbReference type="GO" id="GO:0003677">
    <property type="term" value="F:DNA binding"/>
    <property type="evidence" value="ECO:0007669"/>
    <property type="project" value="UniProtKB-KW"/>
</dbReference>
<dbReference type="Proteomes" id="UP001358417">
    <property type="component" value="Unassembled WGS sequence"/>
</dbReference>
<dbReference type="PROSITE" id="PS00463">
    <property type="entry name" value="ZN2_CY6_FUNGAL_1"/>
    <property type="match status" value="1"/>
</dbReference>
<evidence type="ECO:0000256" key="6">
    <source>
        <dbReference type="ARBA" id="ARBA00023242"/>
    </source>
</evidence>
<dbReference type="GO" id="GO:0000981">
    <property type="term" value="F:DNA-binding transcription factor activity, RNA polymerase II-specific"/>
    <property type="evidence" value="ECO:0007669"/>
    <property type="project" value="InterPro"/>
</dbReference>
<keyword evidence="9" id="KW-1185">Reference proteome</keyword>
<keyword evidence="4" id="KW-0238">DNA-binding</keyword>
<evidence type="ECO:0000256" key="3">
    <source>
        <dbReference type="ARBA" id="ARBA00023015"/>
    </source>
</evidence>
<dbReference type="Gene3D" id="4.10.240.10">
    <property type="entry name" value="Zn(2)-C6 fungal-type DNA-binding domain"/>
    <property type="match status" value="1"/>
</dbReference>
<reference evidence="8 9" key="1">
    <citation type="submission" date="2023-08" db="EMBL/GenBank/DDBJ databases">
        <title>Black Yeasts Isolated from many extreme environments.</title>
        <authorList>
            <person name="Coleine C."/>
            <person name="Stajich J.E."/>
            <person name="Selbmann L."/>
        </authorList>
    </citation>
    <scope>NUCLEOTIDE SEQUENCE [LARGE SCALE GENOMIC DNA]</scope>
    <source>
        <strain evidence="8 9">CCFEE 5792</strain>
    </source>
</reference>
<evidence type="ECO:0000256" key="4">
    <source>
        <dbReference type="ARBA" id="ARBA00023125"/>
    </source>
</evidence>
<evidence type="ECO:0000256" key="5">
    <source>
        <dbReference type="ARBA" id="ARBA00023163"/>
    </source>
</evidence>
<keyword evidence="5" id="KW-0804">Transcription</keyword>
<sequence length="781" mass="87445">MVDSGRYAPRVRQACRPCAIKKLKCTDTKPCRRCRAKNISCDYDQSPEPAQHQAPDAVEIEDVDGDVLLSEETDLGQASATAEMGWPQVPEEDGTHAEIAACSVSADVGCGHMDQSGIPGPVIEYGLTLSEMETLSTSNDVTFHDILGCAFDLPSFGDFIQPEPNIDFDGLDLPFLGDFITTPIAQSIDHSVSDSTALHSPAMLITTEAYEASQVRQGWIPGPNDINSETESLELPSTAGSDVLAMLRDKSSVLGKDNMTVGTRDKILVMIYSKTSKSIWARMSRTFELVDVLHGIILHALVHMQEKQLIPFMHLPSFNVNEQRPELLCALAAYGAVCWSSSTMRKFGYGLQELVRLSIHQKLEEECTSVRDLGVAQAYYIQLYLGFWSAISAKIEVAESSSMLGVTMIRRGKMLQAGEYQSPEEILALQGLSLKQKWMKWVKQESRIRLTYFAVLLDAGVSLARNINPLFAYSEMNGPVPASRRLWEAVTADEWYGILMHNTELELKWPYYAKRLLRQPQLIRGAQELIDTTAVTAVMLAGLWGLVYEYRQMELLHSENQDWNGFVLNSRYSDLVTLSDQMRSELSDLDRLDTQVTLFQELISLHLNAAYYEIANYAGRGTATEAQDAKPYVEWWHKGPQARRAMWHAGQIFRFVNMLNPGTLTDIPVIAIYHATEVLWVWGLMQRTQQPIPATDTMPKVILNDEESPEVMKFLRTSRGQPGISGSMGRFVPLTEPALIADFANDAIKTNWGTHIEPWTTSEVSRLIHGFSKIYRQRIAG</sequence>
<dbReference type="GeneID" id="89971926"/>
<dbReference type="InterPro" id="IPR036864">
    <property type="entry name" value="Zn2-C6_fun-type_DNA-bd_sf"/>
</dbReference>
<dbReference type="InterPro" id="IPR007219">
    <property type="entry name" value="XnlR_reg_dom"/>
</dbReference>
<dbReference type="SMART" id="SM00066">
    <property type="entry name" value="GAL4"/>
    <property type="match status" value="1"/>
</dbReference>
<dbReference type="PANTHER" id="PTHR47660:SF2">
    <property type="entry name" value="TRANSCRIPTION FACTOR WITH C2H2 AND ZN(2)-CYS(6) DNA BINDING DOMAIN (EUROFUNG)"/>
    <property type="match status" value="1"/>
</dbReference>
<dbReference type="Pfam" id="PF00172">
    <property type="entry name" value="Zn_clus"/>
    <property type="match status" value="1"/>
</dbReference>
<evidence type="ECO:0000313" key="8">
    <source>
        <dbReference type="EMBL" id="KAK5050462.1"/>
    </source>
</evidence>
<evidence type="ECO:0000256" key="2">
    <source>
        <dbReference type="ARBA" id="ARBA00022833"/>
    </source>
</evidence>
<keyword evidence="2" id="KW-0862">Zinc</keyword>
<protein>
    <recommendedName>
        <fullName evidence="7">Zn(2)-C6 fungal-type domain-containing protein</fullName>
    </recommendedName>
</protein>
<dbReference type="CDD" id="cd00067">
    <property type="entry name" value="GAL4"/>
    <property type="match status" value="1"/>
</dbReference>
<evidence type="ECO:0000313" key="9">
    <source>
        <dbReference type="Proteomes" id="UP001358417"/>
    </source>
</evidence>
<dbReference type="PROSITE" id="PS50048">
    <property type="entry name" value="ZN2_CY6_FUNGAL_2"/>
    <property type="match status" value="1"/>
</dbReference>
<gene>
    <name evidence="8" type="ORF">LTR84_003743</name>
</gene>
<dbReference type="SUPFAM" id="SSF57701">
    <property type="entry name" value="Zn2/Cys6 DNA-binding domain"/>
    <property type="match status" value="1"/>
</dbReference>
<dbReference type="EMBL" id="JAVRRD010000017">
    <property type="protein sequence ID" value="KAK5050462.1"/>
    <property type="molecule type" value="Genomic_DNA"/>
</dbReference>
<organism evidence="8 9">
    <name type="scientific">Exophiala bonariae</name>
    <dbReference type="NCBI Taxonomy" id="1690606"/>
    <lineage>
        <taxon>Eukaryota</taxon>
        <taxon>Fungi</taxon>
        <taxon>Dikarya</taxon>
        <taxon>Ascomycota</taxon>
        <taxon>Pezizomycotina</taxon>
        <taxon>Eurotiomycetes</taxon>
        <taxon>Chaetothyriomycetidae</taxon>
        <taxon>Chaetothyriales</taxon>
        <taxon>Herpotrichiellaceae</taxon>
        <taxon>Exophiala</taxon>
    </lineage>
</organism>
<comment type="caution">
    <text evidence="8">The sequence shown here is derived from an EMBL/GenBank/DDBJ whole genome shotgun (WGS) entry which is preliminary data.</text>
</comment>
<feature type="domain" description="Zn(2)-C6 fungal-type" evidence="7">
    <location>
        <begin position="14"/>
        <end position="43"/>
    </location>
</feature>
<dbReference type="GO" id="GO:0008270">
    <property type="term" value="F:zinc ion binding"/>
    <property type="evidence" value="ECO:0007669"/>
    <property type="project" value="InterPro"/>
</dbReference>